<dbReference type="PANTHER" id="PTHR30290:SF38">
    <property type="entry name" value="D,D-DIPEPTIDE-BINDING PERIPLASMIC PROTEIN DDPA-RELATED"/>
    <property type="match status" value="1"/>
</dbReference>
<feature type="domain" description="Solute-binding protein family 5" evidence="4">
    <location>
        <begin position="80"/>
        <end position="442"/>
    </location>
</feature>
<name>A0A9X2T708_9HYPH</name>
<sequence>MSAAAALAPYAAPLISGHAEALAQASDEGTPKSGGSFVVVISADPSSCNTSLTTSVPESTLGSFIYEGLTRIESDFTAGPNLASSWTISDDGLIYTFKLAKAKWHDGKDFTSADAKYSLEEVSAKYGSRFKAAASKIKSIEAPDPETLVITLTSSYGPMLVSLTAYGGAAMLPKHIFEGTDPLSNPASIDKPVGTGPFKMKDWAHGDHVTLEKNKDYWREGKPYLDEVILKIIPDGGTRVLAMKAGEVDYSYFYFFPVSRVAEAKADPNLQLREKALPEDKIIIWNVRKEPFNNPKVRQALYRATNMTYIQQVVYQKLGKVMVNHMDSRLGWAHDASIDLTEKYPFDLKAAAAALDEAGLKPDANGQRMTFRMAFDSADTDYGRIAQVLANNWGQIGIKLVIDAVPRAVMIERVFKDWDFDGTIQAYSTSGDPALGVARLYVSDAIVKTPFRNVSGYSNPEVDKLFAEGLAKTDTKARGEAYKKVSAILAEDMPVFPMWETAAINVATTRVHGRWAWSDGYSFWEDVWVD</sequence>
<dbReference type="GO" id="GO:0043190">
    <property type="term" value="C:ATP-binding cassette (ABC) transporter complex"/>
    <property type="evidence" value="ECO:0007669"/>
    <property type="project" value="InterPro"/>
</dbReference>
<proteinExistence type="inferred from homology"/>
<dbReference type="Proteomes" id="UP001151088">
    <property type="component" value="Unassembled WGS sequence"/>
</dbReference>
<comment type="subcellular location">
    <subcellularLocation>
        <location evidence="1">Periplasm</location>
    </subcellularLocation>
</comment>
<dbReference type="InterPro" id="IPR039424">
    <property type="entry name" value="SBP_5"/>
</dbReference>
<dbReference type="InterPro" id="IPR030678">
    <property type="entry name" value="Peptide/Ni-bd"/>
</dbReference>
<comment type="similarity">
    <text evidence="2">Belongs to the bacterial solute-binding protein 5 family.</text>
</comment>
<comment type="caution">
    <text evidence="5">The sequence shown here is derived from an EMBL/GenBank/DDBJ whole genome shotgun (WGS) entry which is preliminary data.</text>
</comment>
<dbReference type="PANTHER" id="PTHR30290">
    <property type="entry name" value="PERIPLASMIC BINDING COMPONENT OF ABC TRANSPORTER"/>
    <property type="match status" value="1"/>
</dbReference>
<dbReference type="InterPro" id="IPR000914">
    <property type="entry name" value="SBP_5_dom"/>
</dbReference>
<evidence type="ECO:0000256" key="1">
    <source>
        <dbReference type="ARBA" id="ARBA00004418"/>
    </source>
</evidence>
<dbReference type="Gene3D" id="3.10.105.10">
    <property type="entry name" value="Dipeptide-binding Protein, Domain 3"/>
    <property type="match status" value="1"/>
</dbReference>
<dbReference type="GO" id="GO:0030288">
    <property type="term" value="C:outer membrane-bounded periplasmic space"/>
    <property type="evidence" value="ECO:0007669"/>
    <property type="project" value="UniProtKB-ARBA"/>
</dbReference>
<protein>
    <submittedName>
        <fullName evidence="5">ABC transporter substrate-binding protein</fullName>
    </submittedName>
</protein>
<accession>A0A9X2T708</accession>
<dbReference type="AlphaFoldDB" id="A0A9X2T708"/>
<reference evidence="5" key="1">
    <citation type="submission" date="2022-08" db="EMBL/GenBank/DDBJ databases">
        <authorList>
            <person name="Li F."/>
        </authorList>
    </citation>
    <scope>NUCLEOTIDE SEQUENCE</scope>
    <source>
        <strain evidence="5">MQZ15Z-1</strain>
    </source>
</reference>
<evidence type="ECO:0000256" key="2">
    <source>
        <dbReference type="ARBA" id="ARBA00005695"/>
    </source>
</evidence>
<dbReference type="RefSeq" id="WP_258732651.1">
    <property type="nucleotide sequence ID" value="NZ_JANTHZ010000003.1"/>
</dbReference>
<evidence type="ECO:0000259" key="4">
    <source>
        <dbReference type="Pfam" id="PF00496"/>
    </source>
</evidence>
<keyword evidence="3" id="KW-0732">Signal</keyword>
<gene>
    <name evidence="5" type="ORF">NVS89_10525</name>
</gene>
<dbReference type="EMBL" id="JANTHZ010000003">
    <property type="protein sequence ID" value="MCS0495533.1"/>
    <property type="molecule type" value="Genomic_DNA"/>
</dbReference>
<dbReference type="PIRSF" id="PIRSF002741">
    <property type="entry name" value="MppA"/>
    <property type="match status" value="1"/>
</dbReference>
<dbReference type="Pfam" id="PF00496">
    <property type="entry name" value="SBP_bac_5"/>
    <property type="match status" value="1"/>
</dbReference>
<dbReference type="GO" id="GO:0015833">
    <property type="term" value="P:peptide transport"/>
    <property type="evidence" value="ECO:0007669"/>
    <property type="project" value="TreeGrafter"/>
</dbReference>
<evidence type="ECO:0000313" key="6">
    <source>
        <dbReference type="Proteomes" id="UP001151088"/>
    </source>
</evidence>
<keyword evidence="6" id="KW-1185">Reference proteome</keyword>
<evidence type="ECO:0000313" key="5">
    <source>
        <dbReference type="EMBL" id="MCS0495533.1"/>
    </source>
</evidence>
<dbReference type="Gene3D" id="3.90.76.10">
    <property type="entry name" value="Dipeptide-binding Protein, Domain 1"/>
    <property type="match status" value="1"/>
</dbReference>
<dbReference type="SUPFAM" id="SSF53850">
    <property type="entry name" value="Periplasmic binding protein-like II"/>
    <property type="match status" value="1"/>
</dbReference>
<evidence type="ECO:0000256" key="3">
    <source>
        <dbReference type="ARBA" id="ARBA00022729"/>
    </source>
</evidence>
<dbReference type="GO" id="GO:1904680">
    <property type="term" value="F:peptide transmembrane transporter activity"/>
    <property type="evidence" value="ECO:0007669"/>
    <property type="project" value="TreeGrafter"/>
</dbReference>
<organism evidence="5 6">
    <name type="scientific">Ancylobacter mangrovi</name>
    <dbReference type="NCBI Taxonomy" id="2972472"/>
    <lineage>
        <taxon>Bacteria</taxon>
        <taxon>Pseudomonadati</taxon>
        <taxon>Pseudomonadota</taxon>
        <taxon>Alphaproteobacteria</taxon>
        <taxon>Hyphomicrobiales</taxon>
        <taxon>Xanthobacteraceae</taxon>
        <taxon>Ancylobacter</taxon>
    </lineage>
</organism>
<dbReference type="Gene3D" id="3.40.190.10">
    <property type="entry name" value="Periplasmic binding protein-like II"/>
    <property type="match status" value="1"/>
</dbReference>